<sequence>MARTPLTAYTILRNRAGCCTTLLVDYRKELEFVPERLQRNTFHRECRSVPQHDQNRMSSTKVLVVEDYSPLAESLEYQLKRAGYEVYRASDGRDGVDQAKLYLPDLVVLDVDLPILNGVEVCKQLRADPKTREALILMLTAMGEESDQVVGFAVGADDYVVKPVESYKVLLQRIKAMLRRREPVLDDHEAVSHQNITVDRRRFVVTIDETPMKLTKSEFRLLDTLIRQPGRAFGRSELVDAALGEDTIVLDRTIDVHVRALRKKMGESADLIETVRGVGYRFKE</sequence>
<dbReference type="PANTHER" id="PTHR48111">
    <property type="entry name" value="REGULATOR OF RPOS"/>
    <property type="match status" value="1"/>
</dbReference>
<feature type="modified residue" description="4-aspartylphosphate" evidence="6">
    <location>
        <position position="110"/>
    </location>
</feature>
<name>A0A517SR14_9BACT</name>
<evidence type="ECO:0000256" key="7">
    <source>
        <dbReference type="PROSITE-ProRule" id="PRU01091"/>
    </source>
</evidence>
<dbReference type="InterPro" id="IPR016032">
    <property type="entry name" value="Sig_transdc_resp-reg_C-effctor"/>
</dbReference>
<reference evidence="10 11" key="1">
    <citation type="submission" date="2019-02" db="EMBL/GenBank/DDBJ databases">
        <title>Deep-cultivation of Planctomycetes and their phenomic and genomic characterization uncovers novel biology.</title>
        <authorList>
            <person name="Wiegand S."/>
            <person name="Jogler M."/>
            <person name="Boedeker C."/>
            <person name="Pinto D."/>
            <person name="Vollmers J."/>
            <person name="Rivas-Marin E."/>
            <person name="Kohn T."/>
            <person name="Peeters S.H."/>
            <person name="Heuer A."/>
            <person name="Rast P."/>
            <person name="Oberbeckmann S."/>
            <person name="Bunk B."/>
            <person name="Jeske O."/>
            <person name="Meyerdierks A."/>
            <person name="Storesund J.E."/>
            <person name="Kallscheuer N."/>
            <person name="Luecker S."/>
            <person name="Lage O.M."/>
            <person name="Pohl T."/>
            <person name="Merkel B.J."/>
            <person name="Hornburger P."/>
            <person name="Mueller R.-W."/>
            <person name="Bruemmer F."/>
            <person name="Labrenz M."/>
            <person name="Spormann A.M."/>
            <person name="Op den Camp H."/>
            <person name="Overmann J."/>
            <person name="Amann R."/>
            <person name="Jetten M.S.M."/>
            <person name="Mascher T."/>
            <person name="Medema M.H."/>
            <person name="Devos D.P."/>
            <person name="Kaster A.-K."/>
            <person name="Ovreas L."/>
            <person name="Rohde M."/>
            <person name="Galperin M.Y."/>
            <person name="Jogler C."/>
        </authorList>
    </citation>
    <scope>NUCLEOTIDE SEQUENCE [LARGE SCALE GENOMIC DNA]</scope>
    <source>
        <strain evidence="10 11">SV_7m_r</strain>
    </source>
</reference>
<dbReference type="GO" id="GO:0000156">
    <property type="term" value="F:phosphorelay response regulator activity"/>
    <property type="evidence" value="ECO:0007669"/>
    <property type="project" value="TreeGrafter"/>
</dbReference>
<evidence type="ECO:0000256" key="3">
    <source>
        <dbReference type="ARBA" id="ARBA00023015"/>
    </source>
</evidence>
<feature type="domain" description="OmpR/PhoB-type" evidence="9">
    <location>
        <begin position="188"/>
        <end position="284"/>
    </location>
</feature>
<proteinExistence type="predicted"/>
<dbReference type="SUPFAM" id="SSF52172">
    <property type="entry name" value="CheY-like"/>
    <property type="match status" value="1"/>
</dbReference>
<dbReference type="Proteomes" id="UP000315003">
    <property type="component" value="Chromosome"/>
</dbReference>
<keyword evidence="2" id="KW-0902">Two-component regulatory system</keyword>
<dbReference type="InterPro" id="IPR039420">
    <property type="entry name" value="WalR-like"/>
</dbReference>
<dbReference type="Pfam" id="PF00072">
    <property type="entry name" value="Response_reg"/>
    <property type="match status" value="1"/>
</dbReference>
<feature type="DNA-binding region" description="OmpR/PhoB-type" evidence="7">
    <location>
        <begin position="188"/>
        <end position="284"/>
    </location>
</feature>
<protein>
    <submittedName>
        <fullName evidence="10">Phosphate regulon transcriptional regulatory protein PhoB</fullName>
    </submittedName>
</protein>
<dbReference type="GO" id="GO:0005829">
    <property type="term" value="C:cytosol"/>
    <property type="evidence" value="ECO:0007669"/>
    <property type="project" value="TreeGrafter"/>
</dbReference>
<feature type="domain" description="Response regulatory" evidence="8">
    <location>
        <begin position="61"/>
        <end position="177"/>
    </location>
</feature>
<gene>
    <name evidence="10" type="primary">phoB</name>
    <name evidence="10" type="ORF">SV7mr_10590</name>
</gene>
<evidence type="ECO:0000313" key="10">
    <source>
        <dbReference type="EMBL" id="QDT58566.1"/>
    </source>
</evidence>
<keyword evidence="3" id="KW-0805">Transcription regulation</keyword>
<dbReference type="InterPro" id="IPR036388">
    <property type="entry name" value="WH-like_DNA-bd_sf"/>
</dbReference>
<dbReference type="SMART" id="SM00862">
    <property type="entry name" value="Trans_reg_C"/>
    <property type="match status" value="1"/>
</dbReference>
<dbReference type="SUPFAM" id="SSF46894">
    <property type="entry name" value="C-terminal effector domain of the bipartite response regulators"/>
    <property type="match status" value="1"/>
</dbReference>
<evidence type="ECO:0000256" key="1">
    <source>
        <dbReference type="ARBA" id="ARBA00022553"/>
    </source>
</evidence>
<keyword evidence="11" id="KW-1185">Reference proteome</keyword>
<dbReference type="CDD" id="cd00383">
    <property type="entry name" value="trans_reg_C"/>
    <property type="match status" value="1"/>
</dbReference>
<dbReference type="PROSITE" id="PS50110">
    <property type="entry name" value="RESPONSE_REGULATORY"/>
    <property type="match status" value="1"/>
</dbReference>
<keyword evidence="5" id="KW-0804">Transcription</keyword>
<evidence type="ECO:0000259" key="8">
    <source>
        <dbReference type="PROSITE" id="PS50110"/>
    </source>
</evidence>
<dbReference type="Gene3D" id="1.10.10.10">
    <property type="entry name" value="Winged helix-like DNA-binding domain superfamily/Winged helix DNA-binding domain"/>
    <property type="match status" value="1"/>
</dbReference>
<dbReference type="AlphaFoldDB" id="A0A517SR14"/>
<accession>A0A517SR14</accession>
<evidence type="ECO:0000259" key="9">
    <source>
        <dbReference type="PROSITE" id="PS51755"/>
    </source>
</evidence>
<keyword evidence="4 7" id="KW-0238">DNA-binding</keyword>
<dbReference type="GO" id="GO:0000976">
    <property type="term" value="F:transcription cis-regulatory region binding"/>
    <property type="evidence" value="ECO:0007669"/>
    <property type="project" value="TreeGrafter"/>
</dbReference>
<dbReference type="Pfam" id="PF00486">
    <property type="entry name" value="Trans_reg_C"/>
    <property type="match status" value="1"/>
</dbReference>
<keyword evidence="1 6" id="KW-0597">Phosphoprotein</keyword>
<dbReference type="SMART" id="SM00448">
    <property type="entry name" value="REC"/>
    <property type="match status" value="1"/>
</dbReference>
<dbReference type="InterPro" id="IPR001789">
    <property type="entry name" value="Sig_transdc_resp-reg_receiver"/>
</dbReference>
<evidence type="ECO:0000256" key="2">
    <source>
        <dbReference type="ARBA" id="ARBA00023012"/>
    </source>
</evidence>
<dbReference type="Gene3D" id="3.40.50.2300">
    <property type="match status" value="1"/>
</dbReference>
<dbReference type="GO" id="GO:0006355">
    <property type="term" value="P:regulation of DNA-templated transcription"/>
    <property type="evidence" value="ECO:0007669"/>
    <property type="project" value="InterPro"/>
</dbReference>
<evidence type="ECO:0000313" key="11">
    <source>
        <dbReference type="Proteomes" id="UP000315003"/>
    </source>
</evidence>
<organism evidence="10 11">
    <name type="scientific">Stieleria bergensis</name>
    <dbReference type="NCBI Taxonomy" id="2528025"/>
    <lineage>
        <taxon>Bacteria</taxon>
        <taxon>Pseudomonadati</taxon>
        <taxon>Planctomycetota</taxon>
        <taxon>Planctomycetia</taxon>
        <taxon>Pirellulales</taxon>
        <taxon>Pirellulaceae</taxon>
        <taxon>Stieleria</taxon>
    </lineage>
</organism>
<dbReference type="GO" id="GO:0032993">
    <property type="term" value="C:protein-DNA complex"/>
    <property type="evidence" value="ECO:0007669"/>
    <property type="project" value="TreeGrafter"/>
</dbReference>
<dbReference type="PANTHER" id="PTHR48111:SF4">
    <property type="entry name" value="DNA-BINDING DUAL TRANSCRIPTIONAL REGULATOR OMPR"/>
    <property type="match status" value="1"/>
</dbReference>
<evidence type="ECO:0000256" key="5">
    <source>
        <dbReference type="ARBA" id="ARBA00023163"/>
    </source>
</evidence>
<dbReference type="InterPro" id="IPR011006">
    <property type="entry name" value="CheY-like_superfamily"/>
</dbReference>
<evidence type="ECO:0000256" key="4">
    <source>
        <dbReference type="ARBA" id="ARBA00023125"/>
    </source>
</evidence>
<dbReference type="EMBL" id="CP036272">
    <property type="protein sequence ID" value="QDT58566.1"/>
    <property type="molecule type" value="Genomic_DNA"/>
</dbReference>
<dbReference type="PROSITE" id="PS51755">
    <property type="entry name" value="OMPR_PHOB"/>
    <property type="match status" value="1"/>
</dbReference>
<evidence type="ECO:0000256" key="6">
    <source>
        <dbReference type="PROSITE-ProRule" id="PRU00169"/>
    </source>
</evidence>
<dbReference type="InterPro" id="IPR001867">
    <property type="entry name" value="OmpR/PhoB-type_DNA-bd"/>
</dbReference>